<gene>
    <name evidence="2" type="ORF">ADINL_2400</name>
</gene>
<dbReference type="OrthoDB" id="6122244at2"/>
<feature type="transmembrane region" description="Helical" evidence="1">
    <location>
        <begin position="124"/>
        <end position="147"/>
    </location>
</feature>
<sequence>MKSNQELHQAPEDAFGTRPHWVKNPKSEIGSLKEVVKLFLVLFLVVQSIVLFTSFFIGLIHPLTLFNTALAVIVPSIVLGTAFLQSKRSDPDDLYISHLVTWGFRFLAAFGANIALIASINFDIFPFIFSALLIACVVIELMSYLTYRSYSDDMIREIIEERKMFSPVNENNEFWFLNRGGDVGSDRLFIKGKWHLRLLYVLAYIAPFGVLSGGKAIGAFLAAFAAIAIYVMAHGLFTGYYVTRRGLQMRLEGKL</sequence>
<dbReference type="STRING" id="267850.ADINL_2400"/>
<comment type="caution">
    <text evidence="2">The sequence shown here is derived from an EMBL/GenBank/DDBJ whole genome shotgun (WGS) entry which is preliminary data.</text>
</comment>
<keyword evidence="1" id="KW-0812">Transmembrane</keyword>
<keyword evidence="3" id="KW-1185">Reference proteome</keyword>
<evidence type="ECO:0000256" key="1">
    <source>
        <dbReference type="SAM" id="Phobius"/>
    </source>
</evidence>
<feature type="transmembrane region" description="Helical" evidence="1">
    <location>
        <begin position="96"/>
        <end position="118"/>
    </location>
</feature>
<feature type="transmembrane region" description="Helical" evidence="1">
    <location>
        <begin position="65"/>
        <end position="84"/>
    </location>
</feature>
<keyword evidence="1" id="KW-0472">Membrane</keyword>
<evidence type="ECO:0000313" key="2">
    <source>
        <dbReference type="EMBL" id="KDE39271.1"/>
    </source>
</evidence>
<feature type="transmembrane region" description="Helical" evidence="1">
    <location>
        <begin position="35"/>
        <end position="59"/>
    </location>
</feature>
<keyword evidence="1" id="KW-1133">Transmembrane helix</keyword>
<accession>A0A063Y3C3</accession>
<name>A0A063Y3C3_9GAMM</name>
<feature type="transmembrane region" description="Helical" evidence="1">
    <location>
        <begin position="217"/>
        <end position="242"/>
    </location>
</feature>
<proteinExistence type="predicted"/>
<organism evidence="2 3">
    <name type="scientific">Nitrincola lacisaponensis</name>
    <dbReference type="NCBI Taxonomy" id="267850"/>
    <lineage>
        <taxon>Bacteria</taxon>
        <taxon>Pseudomonadati</taxon>
        <taxon>Pseudomonadota</taxon>
        <taxon>Gammaproteobacteria</taxon>
        <taxon>Oceanospirillales</taxon>
        <taxon>Oceanospirillaceae</taxon>
        <taxon>Nitrincola</taxon>
    </lineage>
</organism>
<reference evidence="2 3" key="1">
    <citation type="journal article" date="2005" name="Int. J. Syst. Evol. Microbiol.">
        <title>Nitrincola lacisaponensis gen. nov., sp. nov., a novel alkaliphilic bacterium isolated from an alkaline, saline lake.</title>
        <authorList>
            <person name="Dimitriu P.A."/>
            <person name="Shukla S.K."/>
            <person name="Conradt J."/>
            <person name="Marquez M.C."/>
            <person name="Ventosa A."/>
            <person name="Maglia A."/>
            <person name="Peyton B.M."/>
            <person name="Pinkart H.C."/>
            <person name="Mormile M.R."/>
        </authorList>
    </citation>
    <scope>NUCLEOTIDE SEQUENCE [LARGE SCALE GENOMIC DNA]</scope>
    <source>
        <strain evidence="2 3">4CA</strain>
    </source>
</reference>
<feature type="transmembrane region" description="Helical" evidence="1">
    <location>
        <begin position="194"/>
        <end position="211"/>
    </location>
</feature>
<dbReference type="Proteomes" id="UP000027318">
    <property type="component" value="Unassembled WGS sequence"/>
</dbReference>
<evidence type="ECO:0000313" key="3">
    <source>
        <dbReference type="Proteomes" id="UP000027318"/>
    </source>
</evidence>
<protein>
    <submittedName>
        <fullName evidence="2">Uncharacterized protein</fullName>
    </submittedName>
</protein>
<dbReference type="AlphaFoldDB" id="A0A063Y3C3"/>
<dbReference type="EMBL" id="JMSZ01000032">
    <property type="protein sequence ID" value="KDE39271.1"/>
    <property type="molecule type" value="Genomic_DNA"/>
</dbReference>
<dbReference type="RefSeq" id="WP_036548182.1">
    <property type="nucleotide sequence ID" value="NZ_JMSZ01000032.1"/>
</dbReference>